<dbReference type="EC" id="2.7.7.7" evidence="2"/>
<dbReference type="GO" id="GO:0003887">
    <property type="term" value="F:DNA-directed DNA polymerase activity"/>
    <property type="evidence" value="ECO:0007669"/>
    <property type="project" value="UniProtKB-KW"/>
</dbReference>
<comment type="catalytic activity">
    <reaction evidence="10">
        <text>DNA(n) + a 2'-deoxyribonucleoside 5'-triphosphate = DNA(n+1) + diphosphate</text>
        <dbReference type="Rhea" id="RHEA:22508"/>
        <dbReference type="Rhea" id="RHEA-COMP:17339"/>
        <dbReference type="Rhea" id="RHEA-COMP:17340"/>
        <dbReference type="ChEBI" id="CHEBI:33019"/>
        <dbReference type="ChEBI" id="CHEBI:61560"/>
        <dbReference type="ChEBI" id="CHEBI:173112"/>
        <dbReference type="EC" id="2.7.7.7"/>
    </reaction>
</comment>
<keyword evidence="8" id="KW-0238">DNA-binding</keyword>
<feature type="domain" description="5'-3' exonuclease" evidence="12">
    <location>
        <begin position="6"/>
        <end position="265"/>
    </location>
</feature>
<keyword evidence="3" id="KW-0808">Transferase</keyword>
<dbReference type="Gene3D" id="3.30.420.10">
    <property type="entry name" value="Ribonuclease H-like superfamily/Ribonuclease H"/>
    <property type="match status" value="1"/>
</dbReference>
<dbReference type="GO" id="GO:0006302">
    <property type="term" value="P:double-strand break repair"/>
    <property type="evidence" value="ECO:0007669"/>
    <property type="project" value="TreeGrafter"/>
</dbReference>
<keyword evidence="7" id="KW-0239">DNA-directed DNA polymerase</keyword>
<evidence type="ECO:0000259" key="12">
    <source>
        <dbReference type="SMART" id="SM00475"/>
    </source>
</evidence>
<comment type="caution">
    <text evidence="14">The sequence shown here is derived from an EMBL/GenBank/DDBJ whole genome shotgun (WGS) entry which is preliminary data.</text>
</comment>
<feature type="domain" description="DNA-directed DNA polymerase family A palm" evidence="13">
    <location>
        <begin position="627"/>
        <end position="831"/>
    </location>
</feature>
<evidence type="ECO:0000256" key="10">
    <source>
        <dbReference type="ARBA" id="ARBA00049244"/>
    </source>
</evidence>
<feature type="region of interest" description="Disordered" evidence="11">
    <location>
        <begin position="287"/>
        <end position="313"/>
    </location>
</feature>
<dbReference type="PROSITE" id="PS00447">
    <property type="entry name" value="DNA_POLYMERASE_A"/>
    <property type="match status" value="1"/>
</dbReference>
<organism evidence="14 15">
    <name type="scientific">Pyramidobacter porci</name>
    <dbReference type="NCBI Taxonomy" id="2605789"/>
    <lineage>
        <taxon>Bacteria</taxon>
        <taxon>Thermotogati</taxon>
        <taxon>Synergistota</taxon>
        <taxon>Synergistia</taxon>
        <taxon>Synergistales</taxon>
        <taxon>Dethiosulfovibrionaceae</taxon>
        <taxon>Pyramidobacter</taxon>
    </lineage>
</organism>
<keyword evidence="9" id="KW-0234">DNA repair</keyword>
<dbReference type="CDD" id="cd09898">
    <property type="entry name" value="H3TH_53EXO"/>
    <property type="match status" value="1"/>
</dbReference>
<evidence type="ECO:0000256" key="9">
    <source>
        <dbReference type="ARBA" id="ARBA00023204"/>
    </source>
</evidence>
<proteinExistence type="inferred from homology"/>
<dbReference type="InterPro" id="IPR001098">
    <property type="entry name" value="DNA-dir_DNA_pol_A_palm_dom"/>
</dbReference>
<dbReference type="SMART" id="SM00482">
    <property type="entry name" value="POLAc"/>
    <property type="match status" value="1"/>
</dbReference>
<evidence type="ECO:0000313" key="14">
    <source>
        <dbReference type="EMBL" id="MST55289.1"/>
    </source>
</evidence>
<sequence>MEMSGKKILLIDGHGIAFRAFYAIPELNAPDGTPTNALVGFFNMFAKVRHDQRPDEIYAAFDMKEPTFRHRLYPEYKATRRPTPEEFKIQVPLLHEMLPFLGVHIMERPSVEADDLIGSAAVQFAARGDEVLILTSDKDIMQVLRPGVKIIRPGKGVSSFEEYDVSHFTEKYGFSPDTMVDYLSLMGDSIDNIPGVPGVGEKTAAKLLQSYGSIEGILEHTGELKPALQKKMSEHGARAVENRKLTRLKCDEDLSEFTAKEAAVDLEAFGAFCARLGMKKAAESFGAATEKKKSPNENPPAEAARPSPVSAGDDIAEAVPPAAAIPLDTILCAPRIALDLEESGAPVPYTIKEETLQSRRVILAAPDGSWWQGTLAELTPHLDELLDNKVICLDAKALCYLMERPRLGGLWDVKTAWYLLHPDLESYDISKEIGLGLSSERALRLLAIARAMEEKIAAQNMTRVMNEIDLPLIPSLVGMERRGIRLDREKMLALSRELERQLNAITEKVYEAAGCEINLNSPKQIGELLFEKLGLPVVKKTKTGYSTDVSVLEQLREICGARCEIPGQLLEYRELQKMASGFVQPLLSAAGADGLIHSTFESLTTGTGRLSSRDPNMQNLPAYSGWGQRIRECLIPSRPGHCFAAADYSQIELRVLAHLSGDPQLIEIFNSDRDIHTETAAMIFGLPAAAVTKELRRSAKTVSFGLIYGMSVFGLASRLGTDRGTALQIMDAYFAALPGVREYMETSKKKSLEVGYTSTLFGRRRPMDEIATGNQTKDHQKRVAINAPIQGTAADITKIAMNKVAAHFAGRDVAMVLQVHDSIVCECPQDQAEQTVLELSQVMESAVQLSVPLKTERTVGTSLATV</sequence>
<dbReference type="FunFam" id="1.10.150.20:FF:000003">
    <property type="entry name" value="DNA polymerase I"/>
    <property type="match status" value="1"/>
</dbReference>
<evidence type="ECO:0000256" key="6">
    <source>
        <dbReference type="ARBA" id="ARBA00022763"/>
    </source>
</evidence>
<keyword evidence="6" id="KW-0227">DNA damage</keyword>
<evidence type="ECO:0000256" key="8">
    <source>
        <dbReference type="ARBA" id="ARBA00023125"/>
    </source>
</evidence>
<dbReference type="SUPFAM" id="SSF56672">
    <property type="entry name" value="DNA/RNA polymerases"/>
    <property type="match status" value="1"/>
</dbReference>
<dbReference type="Pfam" id="PF01367">
    <property type="entry name" value="5_3_exonuc"/>
    <property type="match status" value="1"/>
</dbReference>
<dbReference type="SMART" id="SM00475">
    <property type="entry name" value="53EXOc"/>
    <property type="match status" value="1"/>
</dbReference>
<dbReference type="InterPro" id="IPR019760">
    <property type="entry name" value="DNA-dir_DNA_pol_A_CS"/>
</dbReference>
<dbReference type="Pfam" id="PF00476">
    <property type="entry name" value="DNA_pol_A"/>
    <property type="match status" value="1"/>
</dbReference>
<dbReference type="EMBL" id="VUNH01000003">
    <property type="protein sequence ID" value="MST55289.1"/>
    <property type="molecule type" value="Genomic_DNA"/>
</dbReference>
<evidence type="ECO:0000256" key="5">
    <source>
        <dbReference type="ARBA" id="ARBA00022705"/>
    </source>
</evidence>
<evidence type="ECO:0000256" key="2">
    <source>
        <dbReference type="ARBA" id="ARBA00012417"/>
    </source>
</evidence>
<dbReference type="GO" id="GO:0003677">
    <property type="term" value="F:DNA binding"/>
    <property type="evidence" value="ECO:0007669"/>
    <property type="project" value="UniProtKB-KW"/>
</dbReference>
<evidence type="ECO:0000256" key="4">
    <source>
        <dbReference type="ARBA" id="ARBA00022695"/>
    </source>
</evidence>
<dbReference type="PANTHER" id="PTHR10133:SF27">
    <property type="entry name" value="DNA POLYMERASE NU"/>
    <property type="match status" value="1"/>
</dbReference>
<dbReference type="InterPro" id="IPR002421">
    <property type="entry name" value="5-3_exonuclease"/>
</dbReference>
<keyword evidence="5" id="KW-0235">DNA replication</keyword>
<dbReference type="Gene3D" id="3.40.50.1010">
    <property type="entry name" value="5'-nuclease"/>
    <property type="match status" value="1"/>
</dbReference>
<dbReference type="SUPFAM" id="SSF47807">
    <property type="entry name" value="5' to 3' exonuclease, C-terminal subdomain"/>
    <property type="match status" value="1"/>
</dbReference>
<dbReference type="Gene3D" id="1.10.150.20">
    <property type="entry name" value="5' to 3' exonuclease, C-terminal subdomain"/>
    <property type="match status" value="2"/>
</dbReference>
<dbReference type="InterPro" id="IPR008918">
    <property type="entry name" value="HhH2"/>
</dbReference>
<dbReference type="PANTHER" id="PTHR10133">
    <property type="entry name" value="DNA POLYMERASE I"/>
    <property type="match status" value="1"/>
</dbReference>
<feature type="compositionally biased region" description="Low complexity" evidence="11">
    <location>
        <begin position="299"/>
        <end position="308"/>
    </location>
</feature>
<dbReference type="InterPro" id="IPR029060">
    <property type="entry name" value="PIN-like_dom_sf"/>
</dbReference>
<comment type="similarity">
    <text evidence="1">Belongs to the DNA polymerase type-A family.</text>
</comment>
<evidence type="ECO:0000256" key="3">
    <source>
        <dbReference type="ARBA" id="ARBA00022679"/>
    </source>
</evidence>
<evidence type="ECO:0000256" key="7">
    <source>
        <dbReference type="ARBA" id="ARBA00022932"/>
    </source>
</evidence>
<dbReference type="PRINTS" id="PR00868">
    <property type="entry name" value="DNAPOLI"/>
</dbReference>
<dbReference type="InterPro" id="IPR020046">
    <property type="entry name" value="5-3_exonucl_a-hlix_arch_N"/>
</dbReference>
<protein>
    <recommendedName>
        <fullName evidence="2">DNA-directed DNA polymerase</fullName>
        <ecNumber evidence="2">2.7.7.7</ecNumber>
    </recommendedName>
</protein>
<dbReference type="FunFam" id="1.10.150.20:FF:000002">
    <property type="entry name" value="DNA polymerase I"/>
    <property type="match status" value="1"/>
</dbReference>
<keyword evidence="4" id="KW-0548">Nucleotidyltransferase</keyword>
<evidence type="ECO:0000256" key="11">
    <source>
        <dbReference type="SAM" id="MobiDB-lite"/>
    </source>
</evidence>
<accession>A0A6L5YAG7</accession>
<evidence type="ECO:0000256" key="1">
    <source>
        <dbReference type="ARBA" id="ARBA00007705"/>
    </source>
</evidence>
<dbReference type="InterPro" id="IPR036279">
    <property type="entry name" value="5-3_exonuclease_C_sf"/>
</dbReference>
<dbReference type="Pfam" id="PF02739">
    <property type="entry name" value="5_3_exonuc_N"/>
    <property type="match status" value="1"/>
</dbReference>
<dbReference type="SUPFAM" id="SSF88723">
    <property type="entry name" value="PIN domain-like"/>
    <property type="match status" value="1"/>
</dbReference>
<dbReference type="AlphaFoldDB" id="A0A6L5YAG7"/>
<dbReference type="InterPro" id="IPR043502">
    <property type="entry name" value="DNA/RNA_pol_sf"/>
</dbReference>
<evidence type="ECO:0000259" key="13">
    <source>
        <dbReference type="SMART" id="SM00482"/>
    </source>
</evidence>
<dbReference type="InterPro" id="IPR036397">
    <property type="entry name" value="RNaseH_sf"/>
</dbReference>
<dbReference type="Proteomes" id="UP000473699">
    <property type="component" value="Unassembled WGS sequence"/>
</dbReference>
<dbReference type="SMART" id="SM00279">
    <property type="entry name" value="HhH2"/>
    <property type="match status" value="1"/>
</dbReference>
<evidence type="ECO:0000313" key="15">
    <source>
        <dbReference type="Proteomes" id="UP000473699"/>
    </source>
</evidence>
<dbReference type="GO" id="GO:0008409">
    <property type="term" value="F:5'-3' exonuclease activity"/>
    <property type="evidence" value="ECO:0007669"/>
    <property type="project" value="InterPro"/>
</dbReference>
<dbReference type="InterPro" id="IPR020045">
    <property type="entry name" value="DNA_polI_H3TH"/>
</dbReference>
<dbReference type="Gene3D" id="3.30.70.370">
    <property type="match status" value="1"/>
</dbReference>
<dbReference type="InterPro" id="IPR002298">
    <property type="entry name" value="DNA_polymerase_A"/>
</dbReference>
<dbReference type="FunFam" id="1.20.1060.10:FF:000001">
    <property type="entry name" value="DNA polymerase I"/>
    <property type="match status" value="1"/>
</dbReference>
<dbReference type="GO" id="GO:0006261">
    <property type="term" value="P:DNA-templated DNA replication"/>
    <property type="evidence" value="ECO:0007669"/>
    <property type="project" value="InterPro"/>
</dbReference>
<dbReference type="CDD" id="cd09859">
    <property type="entry name" value="PIN_53EXO"/>
    <property type="match status" value="1"/>
</dbReference>
<gene>
    <name evidence="14" type="ORF">FYJ74_04480</name>
</gene>
<dbReference type="CDD" id="cd08637">
    <property type="entry name" value="DNA_pol_A_pol_I_C"/>
    <property type="match status" value="1"/>
</dbReference>
<reference evidence="14 15" key="1">
    <citation type="submission" date="2019-08" db="EMBL/GenBank/DDBJ databases">
        <title>In-depth cultivation of the pig gut microbiome towards novel bacterial diversity and tailored functional studies.</title>
        <authorList>
            <person name="Wylensek D."/>
            <person name="Hitch T.C.A."/>
            <person name="Clavel T."/>
        </authorList>
    </citation>
    <scope>NUCLEOTIDE SEQUENCE [LARGE SCALE GENOMIC DNA]</scope>
    <source>
        <strain evidence="14 15">SM-530-WT-4B</strain>
    </source>
</reference>
<dbReference type="Gene3D" id="1.20.1060.10">
    <property type="entry name" value="Taq DNA Polymerase, Chain T, domain 4"/>
    <property type="match status" value="1"/>
</dbReference>
<name>A0A6L5YAG7_9BACT</name>
<keyword evidence="15" id="KW-1185">Reference proteome</keyword>